<evidence type="ECO:0000313" key="2">
    <source>
        <dbReference type="Proteomes" id="UP000295304"/>
    </source>
</evidence>
<dbReference type="OrthoDB" id="43895at2"/>
<sequence length="237" mass="25622">MKASHLFGVIGVVCALCLGGAVSAFPAVTAYLCPSCYGLSHLGRGLYVEDTSRAQKDLLLAAVSTAEEKVGSFYGAFHHRPTLLVCFTDNCDRRLGGRGARAMTYGAAFVYISPRGLNGTILAHEFAHIELNRRIGFWAMLTNAVPAWFNEGLAVLISGDERYLPRSKSGGEGCGGKRFFDLPANTREWRRQAGKPGGSMYAEAFCDVSLWIRRHGGKEGVRATLSDIRNGGVFPTP</sequence>
<comment type="caution">
    <text evidence="1">The sequence shown here is derived from an EMBL/GenBank/DDBJ whole genome shotgun (WGS) entry which is preliminary data.</text>
</comment>
<evidence type="ECO:0000313" key="1">
    <source>
        <dbReference type="EMBL" id="TCS62133.1"/>
    </source>
</evidence>
<dbReference type="RefSeq" id="WP_132939216.1">
    <property type="nucleotide sequence ID" value="NZ_CP119676.1"/>
</dbReference>
<keyword evidence="2" id="KW-1185">Reference proteome</keyword>
<dbReference type="Proteomes" id="UP000295304">
    <property type="component" value="Unassembled WGS sequence"/>
</dbReference>
<dbReference type="EMBL" id="SLZW01000006">
    <property type="protein sequence ID" value="TCS62133.1"/>
    <property type="molecule type" value="Genomic_DNA"/>
</dbReference>
<reference evidence="1 2" key="1">
    <citation type="submission" date="2019-03" db="EMBL/GenBank/DDBJ databases">
        <title>Genomic Encyclopedia of Type Strains, Phase IV (KMG-IV): sequencing the most valuable type-strain genomes for metagenomic binning, comparative biology and taxonomic classification.</title>
        <authorList>
            <person name="Goeker M."/>
        </authorList>
    </citation>
    <scope>NUCLEOTIDE SEQUENCE [LARGE SCALE GENOMIC DNA]</scope>
    <source>
        <strain evidence="1 2">DSM 101688</strain>
    </source>
</reference>
<organism evidence="1 2">
    <name type="scientific">Varunaivibrio sulfuroxidans</name>
    <dbReference type="NCBI Taxonomy" id="1773489"/>
    <lineage>
        <taxon>Bacteria</taxon>
        <taxon>Pseudomonadati</taxon>
        <taxon>Pseudomonadota</taxon>
        <taxon>Alphaproteobacteria</taxon>
        <taxon>Rhodospirillales</taxon>
        <taxon>Magnetovibrionaceae</taxon>
        <taxon>Varunaivibrio</taxon>
    </lineage>
</organism>
<proteinExistence type="predicted"/>
<dbReference type="AlphaFoldDB" id="A0A4R3JAT3"/>
<gene>
    <name evidence="1" type="ORF">EDD55_10691</name>
</gene>
<evidence type="ECO:0008006" key="3">
    <source>
        <dbReference type="Google" id="ProtNLM"/>
    </source>
</evidence>
<protein>
    <recommendedName>
        <fullName evidence="3">Peptidase MA superfamily protein</fullName>
    </recommendedName>
</protein>
<accession>A0A4R3JAT3</accession>
<name>A0A4R3JAT3_9PROT</name>